<dbReference type="VEuPathDB" id="FungiDB:L203_06424"/>
<dbReference type="Proteomes" id="UP000094043">
    <property type="component" value="Chromosome 8"/>
</dbReference>
<keyword evidence="3" id="KW-1185">Reference proteome</keyword>
<proteinExistence type="predicted"/>
<evidence type="ECO:0000313" key="2">
    <source>
        <dbReference type="EMBL" id="WVN90668.1"/>
    </source>
</evidence>
<evidence type="ECO:0000256" key="1">
    <source>
        <dbReference type="SAM" id="MobiDB-lite"/>
    </source>
</evidence>
<dbReference type="AlphaFoldDB" id="A0A1E3HJ43"/>
<dbReference type="GeneID" id="91090118"/>
<protein>
    <submittedName>
        <fullName evidence="2">Uncharacterized protein</fullName>
    </submittedName>
</protein>
<dbReference type="EMBL" id="CP143791">
    <property type="protein sequence ID" value="WVN90668.1"/>
    <property type="molecule type" value="Genomic_DNA"/>
</dbReference>
<dbReference type="KEGG" id="cdep:91090118"/>
<evidence type="ECO:0000313" key="3">
    <source>
        <dbReference type="Proteomes" id="UP000094043"/>
    </source>
</evidence>
<reference evidence="2" key="3">
    <citation type="submission" date="2024-01" db="EMBL/GenBank/DDBJ databases">
        <authorList>
            <person name="Coelho M.A."/>
            <person name="David-Palma M."/>
            <person name="Shea T."/>
            <person name="Sun S."/>
            <person name="Cuomo C.A."/>
            <person name="Heitman J."/>
        </authorList>
    </citation>
    <scope>NUCLEOTIDE SEQUENCE</scope>
    <source>
        <strain evidence="2">CBS 7841</strain>
    </source>
</reference>
<name>A0A1E3HJ43_9TREE</name>
<reference evidence="2" key="2">
    <citation type="journal article" date="2022" name="Elife">
        <title>Obligate sexual reproduction of a homothallic fungus closely related to the Cryptococcus pathogenic species complex.</title>
        <authorList>
            <person name="Passer A.R."/>
            <person name="Clancey S.A."/>
            <person name="Shea T."/>
            <person name="David-Palma M."/>
            <person name="Averette A.F."/>
            <person name="Boekhout T."/>
            <person name="Porcel B.M."/>
            <person name="Nowrousian M."/>
            <person name="Cuomo C.A."/>
            <person name="Sun S."/>
            <person name="Heitman J."/>
            <person name="Coelho M.A."/>
        </authorList>
    </citation>
    <scope>NUCLEOTIDE SEQUENCE</scope>
    <source>
        <strain evidence="2">CBS 7841</strain>
    </source>
</reference>
<organism evidence="2 3">
    <name type="scientific">Cryptococcus depauperatus CBS 7841</name>
    <dbReference type="NCBI Taxonomy" id="1295531"/>
    <lineage>
        <taxon>Eukaryota</taxon>
        <taxon>Fungi</taxon>
        <taxon>Dikarya</taxon>
        <taxon>Basidiomycota</taxon>
        <taxon>Agaricomycotina</taxon>
        <taxon>Tremellomycetes</taxon>
        <taxon>Tremellales</taxon>
        <taxon>Cryptococcaceae</taxon>
        <taxon>Cryptococcus</taxon>
    </lineage>
</organism>
<sequence>MNNSPSPNPGAHPTPSQGYVPTYFTVGGTNQPVTEHSSMNAPTEDWIELTGELKTDYGNHLKESSEVNDTKAKEYLKLAESKRERTLQLIEFLNPLGVFDGDPATLAEAQNNLSAVRTFLSIPNPSIYDYNLVNRARDAIDQRETAHYRNIMEEHAFTLENPSGEDNGQRVSNAHELEFTLGSVYVAPRQAIMRSQLANRQKEYASHLEQFSLAEPVHYDCYRNSINTAGSQN</sequence>
<reference evidence="2" key="1">
    <citation type="submission" date="2016-06" db="EMBL/GenBank/DDBJ databases">
        <authorList>
            <person name="Cuomo C."/>
            <person name="Litvintseva A."/>
            <person name="Heitman J."/>
            <person name="Chen Y."/>
            <person name="Sun S."/>
            <person name="Springer D."/>
            <person name="Dromer F."/>
            <person name="Young S."/>
            <person name="Zeng Q."/>
            <person name="Chapman S."/>
            <person name="Gujja S."/>
            <person name="Saif S."/>
            <person name="Birren B."/>
        </authorList>
    </citation>
    <scope>NUCLEOTIDE SEQUENCE</scope>
    <source>
        <strain evidence="2">CBS 7841</strain>
    </source>
</reference>
<accession>A0A1E3HJ43</accession>
<feature type="region of interest" description="Disordered" evidence="1">
    <location>
        <begin position="1"/>
        <end position="22"/>
    </location>
</feature>
<feature type="compositionally biased region" description="Pro residues" evidence="1">
    <location>
        <begin position="1"/>
        <end position="12"/>
    </location>
</feature>
<dbReference type="RefSeq" id="XP_066071368.1">
    <property type="nucleotide sequence ID" value="XM_066215271.1"/>
</dbReference>
<gene>
    <name evidence="2" type="ORF">L203_105910</name>
</gene>